<keyword evidence="5 7" id="KW-0057">Aromatic amino acid biosynthesis</keyword>
<dbReference type="InterPro" id="IPR020541">
    <property type="entry name" value="Chorismate_synthase_CS"/>
</dbReference>
<dbReference type="Pfam" id="PF01264">
    <property type="entry name" value="Chorismate_synt"/>
    <property type="match status" value="1"/>
</dbReference>
<dbReference type="EC" id="4.2.3.5" evidence="3 7"/>
<comment type="caution">
    <text evidence="9">The sequence shown here is derived from an EMBL/GenBank/DDBJ whole genome shotgun (WGS) entry which is preliminary data.</text>
</comment>
<gene>
    <name evidence="7 9" type="primary">aroC</name>
    <name evidence="9" type="ORF">JYU14_00670</name>
</gene>
<feature type="binding site" evidence="7">
    <location>
        <position position="330"/>
    </location>
    <ligand>
        <name>FMN</name>
        <dbReference type="ChEBI" id="CHEBI:58210"/>
    </ligand>
</feature>
<evidence type="ECO:0000256" key="4">
    <source>
        <dbReference type="ARBA" id="ARBA00022605"/>
    </source>
</evidence>
<dbReference type="PROSITE" id="PS00787">
    <property type="entry name" value="CHORISMATE_SYNTHASE_1"/>
    <property type="match status" value="1"/>
</dbReference>
<dbReference type="SUPFAM" id="SSF103263">
    <property type="entry name" value="Chorismate synthase, AroC"/>
    <property type="match status" value="1"/>
</dbReference>
<dbReference type="GO" id="GO:0004107">
    <property type="term" value="F:chorismate synthase activity"/>
    <property type="evidence" value="ECO:0007669"/>
    <property type="project" value="UniProtKB-EC"/>
</dbReference>
<organism evidence="9 10">
    <name type="scientific">Simkania negevensis</name>
    <dbReference type="NCBI Taxonomy" id="83561"/>
    <lineage>
        <taxon>Bacteria</taxon>
        <taxon>Pseudomonadati</taxon>
        <taxon>Chlamydiota</taxon>
        <taxon>Chlamydiia</taxon>
        <taxon>Parachlamydiales</taxon>
        <taxon>Simkaniaceae</taxon>
        <taxon>Simkania</taxon>
    </lineage>
</organism>
<evidence type="ECO:0000256" key="8">
    <source>
        <dbReference type="RuleBase" id="RU000605"/>
    </source>
</evidence>
<feature type="binding site" evidence="7">
    <location>
        <position position="48"/>
    </location>
    <ligand>
        <name>NADP(+)</name>
        <dbReference type="ChEBI" id="CHEBI:58349"/>
    </ligand>
</feature>
<comment type="function">
    <text evidence="7">Catalyzes the anti-1,4-elimination of the C-3 phosphate and the C-6 proR hydrogen from 5-enolpyruvylshikimate-3-phosphate (EPSP) to yield chorismate, which is the branch point compound that serves as the starting substrate for the three terminal pathways of aromatic amino acid biosynthesis. This reaction introduces a second double bond into the aromatic ring system.</text>
</comment>
<dbReference type="EMBL" id="JAFITR010000008">
    <property type="protein sequence ID" value="MBN4066582.1"/>
    <property type="molecule type" value="Genomic_DNA"/>
</dbReference>
<sequence>MASNSFGKIFRFSTWGESHGPAIGAVIDGCPAGLPLNEEEINIALARRAPGKNAYTSARKEADRAQILSGLFDGVTTGAPITIMINNVDADPSKYEATKHLFKPGHANYTYLKKYGVFEYRGGGRASGRETACRVAVGAVAKKLLARQGITVCSYIKAIHTVEADIVNFNLDLLANIIHSSPIYCPDAKAAAKMMKEIERAKEAGDSLGGVVEAVAEGLPVGLGDPIYDKLEARLAYAMMGLPATKGFEVGKGFAMSTMRGSEANDLFYQEGGDVKTRTNHQGGVQGGISNGMPIVVRVAFKPPSSIAIPQKTIDIEGNEALFQQPKGSRHDPCIAIRAVPVVEAMLTITLADALLVNNTARIDR</sequence>
<name>A0ABS3AR71_9BACT</name>
<evidence type="ECO:0000256" key="6">
    <source>
        <dbReference type="ARBA" id="ARBA00023239"/>
    </source>
</evidence>
<evidence type="ECO:0000313" key="10">
    <source>
        <dbReference type="Proteomes" id="UP000722121"/>
    </source>
</evidence>
<keyword evidence="6 7" id="KW-0456">Lyase</keyword>
<dbReference type="Proteomes" id="UP000722121">
    <property type="component" value="Unassembled WGS sequence"/>
</dbReference>
<dbReference type="Gene3D" id="3.60.150.10">
    <property type="entry name" value="Chorismate synthase AroC"/>
    <property type="match status" value="1"/>
</dbReference>
<dbReference type="CDD" id="cd07304">
    <property type="entry name" value="Chorismate_synthase"/>
    <property type="match status" value="1"/>
</dbReference>
<dbReference type="InterPro" id="IPR035904">
    <property type="entry name" value="Chorismate_synth_AroC_sf"/>
</dbReference>
<dbReference type="PANTHER" id="PTHR21085:SF0">
    <property type="entry name" value="CHORISMATE SYNTHASE"/>
    <property type="match status" value="1"/>
</dbReference>
<reference evidence="9 10" key="1">
    <citation type="submission" date="2021-02" db="EMBL/GenBank/DDBJ databases">
        <title>Activity-based single-cell genomes from oceanic crustal fluid captures similar information to metagenomic and metatranscriptomic surveys with orders of magnitude less sampling.</title>
        <authorList>
            <person name="D'Angelo T.S."/>
            <person name="Orcutt B.N."/>
        </authorList>
    </citation>
    <scope>NUCLEOTIDE SEQUENCE [LARGE SCALE GENOMIC DNA]</scope>
    <source>
        <strain evidence="9">AH-315-G07</strain>
    </source>
</reference>
<accession>A0ABS3AR71</accession>
<evidence type="ECO:0000256" key="5">
    <source>
        <dbReference type="ARBA" id="ARBA00023141"/>
    </source>
</evidence>
<dbReference type="PANTHER" id="PTHR21085">
    <property type="entry name" value="CHORISMATE SYNTHASE"/>
    <property type="match status" value="1"/>
</dbReference>
<comment type="similarity">
    <text evidence="2 7 8">Belongs to the chorismate synthase family.</text>
</comment>
<evidence type="ECO:0000256" key="3">
    <source>
        <dbReference type="ARBA" id="ARBA00013036"/>
    </source>
</evidence>
<comment type="subunit">
    <text evidence="7">Homotetramer.</text>
</comment>
<protein>
    <recommendedName>
        <fullName evidence="3 7">Chorismate synthase</fullName>
        <shortName evidence="7">CS</shortName>
        <ecNumber evidence="3 7">4.2.3.5</ecNumber>
    </recommendedName>
    <alternativeName>
        <fullName evidence="7">5-enolpyruvylshikimate-3-phosphate phospholyase</fullName>
    </alternativeName>
</protein>
<dbReference type="InterPro" id="IPR000453">
    <property type="entry name" value="Chorismate_synth"/>
</dbReference>
<dbReference type="NCBIfam" id="NF003793">
    <property type="entry name" value="PRK05382.1"/>
    <property type="match status" value="1"/>
</dbReference>
<keyword evidence="10" id="KW-1185">Reference proteome</keyword>
<comment type="caution">
    <text evidence="7">Lacks conserved residue(s) required for the propagation of feature annotation.</text>
</comment>
<dbReference type="PROSITE" id="PS00788">
    <property type="entry name" value="CHORISMATE_SYNTHASE_2"/>
    <property type="match status" value="1"/>
</dbReference>
<dbReference type="NCBIfam" id="TIGR00033">
    <property type="entry name" value="aroC"/>
    <property type="match status" value="1"/>
</dbReference>
<dbReference type="PIRSF" id="PIRSF001456">
    <property type="entry name" value="Chorismate_synth"/>
    <property type="match status" value="1"/>
</dbReference>
<keyword evidence="7" id="KW-0521">NADP</keyword>
<keyword evidence="4 7" id="KW-0028">Amino-acid biosynthesis</keyword>
<feature type="binding site" evidence="7">
    <location>
        <begin position="125"/>
        <end position="127"/>
    </location>
    <ligand>
        <name>FMN</name>
        <dbReference type="ChEBI" id="CHEBI:58210"/>
    </ligand>
</feature>
<keyword evidence="7" id="KW-0285">Flavoprotein</keyword>
<feature type="binding site" evidence="7">
    <location>
        <position position="287"/>
    </location>
    <ligand>
        <name>FMN</name>
        <dbReference type="ChEBI" id="CHEBI:58210"/>
    </ligand>
</feature>
<comment type="pathway">
    <text evidence="1 7 8">Metabolic intermediate biosynthesis; chorismate biosynthesis; chorismate from D-erythrose 4-phosphate and phosphoenolpyruvate: step 7/7.</text>
</comment>
<dbReference type="HAMAP" id="MF_00300">
    <property type="entry name" value="Chorismate_synth"/>
    <property type="match status" value="1"/>
</dbReference>
<evidence type="ECO:0000256" key="2">
    <source>
        <dbReference type="ARBA" id="ARBA00008014"/>
    </source>
</evidence>
<dbReference type="PROSITE" id="PS00789">
    <property type="entry name" value="CHORISMATE_SYNTHASE_3"/>
    <property type="match status" value="1"/>
</dbReference>
<evidence type="ECO:0000313" key="9">
    <source>
        <dbReference type="EMBL" id="MBN4066582.1"/>
    </source>
</evidence>
<feature type="binding site" evidence="7">
    <location>
        <begin position="302"/>
        <end position="306"/>
    </location>
    <ligand>
        <name>FMN</name>
        <dbReference type="ChEBI" id="CHEBI:58210"/>
    </ligand>
</feature>
<keyword evidence="7" id="KW-0274">FAD</keyword>
<keyword evidence="7" id="KW-0288">FMN</keyword>
<comment type="catalytic activity">
    <reaction evidence="7 8">
        <text>5-O-(1-carboxyvinyl)-3-phosphoshikimate = chorismate + phosphate</text>
        <dbReference type="Rhea" id="RHEA:21020"/>
        <dbReference type="ChEBI" id="CHEBI:29748"/>
        <dbReference type="ChEBI" id="CHEBI:43474"/>
        <dbReference type="ChEBI" id="CHEBI:57701"/>
        <dbReference type="EC" id="4.2.3.5"/>
    </reaction>
</comment>
<proteinExistence type="inferred from homology"/>
<evidence type="ECO:0000256" key="1">
    <source>
        <dbReference type="ARBA" id="ARBA00005044"/>
    </source>
</evidence>
<evidence type="ECO:0000256" key="7">
    <source>
        <dbReference type="HAMAP-Rule" id="MF_00300"/>
    </source>
</evidence>
<comment type="cofactor">
    <cofactor evidence="7 8">
        <name>FMNH2</name>
        <dbReference type="ChEBI" id="CHEBI:57618"/>
    </cofactor>
    <text evidence="7 8">Reduced FMN (FMNH(2)).</text>
</comment>